<protein>
    <submittedName>
        <fullName evidence="1">Uncharacterized protein</fullName>
    </submittedName>
</protein>
<organism evidence="1 2">
    <name type="scientific">Dreissena polymorpha</name>
    <name type="common">Zebra mussel</name>
    <name type="synonym">Mytilus polymorpha</name>
    <dbReference type="NCBI Taxonomy" id="45954"/>
    <lineage>
        <taxon>Eukaryota</taxon>
        <taxon>Metazoa</taxon>
        <taxon>Spiralia</taxon>
        <taxon>Lophotrochozoa</taxon>
        <taxon>Mollusca</taxon>
        <taxon>Bivalvia</taxon>
        <taxon>Autobranchia</taxon>
        <taxon>Heteroconchia</taxon>
        <taxon>Euheterodonta</taxon>
        <taxon>Imparidentia</taxon>
        <taxon>Neoheterodontei</taxon>
        <taxon>Myida</taxon>
        <taxon>Dreissenoidea</taxon>
        <taxon>Dreissenidae</taxon>
        <taxon>Dreissena</taxon>
    </lineage>
</organism>
<reference evidence="1" key="1">
    <citation type="journal article" date="2019" name="bioRxiv">
        <title>The Genome of the Zebra Mussel, Dreissena polymorpha: A Resource for Invasive Species Research.</title>
        <authorList>
            <person name="McCartney M.A."/>
            <person name="Auch B."/>
            <person name="Kono T."/>
            <person name="Mallez S."/>
            <person name="Zhang Y."/>
            <person name="Obille A."/>
            <person name="Becker A."/>
            <person name="Abrahante J.E."/>
            <person name="Garbe J."/>
            <person name="Badalamenti J.P."/>
            <person name="Herman A."/>
            <person name="Mangelson H."/>
            <person name="Liachko I."/>
            <person name="Sullivan S."/>
            <person name="Sone E.D."/>
            <person name="Koren S."/>
            <person name="Silverstein K.A.T."/>
            <person name="Beckman K.B."/>
            <person name="Gohl D.M."/>
        </authorList>
    </citation>
    <scope>NUCLEOTIDE SEQUENCE</scope>
    <source>
        <strain evidence="1">Duluth1</strain>
        <tissue evidence="1">Whole animal</tissue>
    </source>
</reference>
<dbReference type="SUPFAM" id="SSF47781">
    <property type="entry name" value="RuvA domain 2-like"/>
    <property type="match status" value="1"/>
</dbReference>
<dbReference type="EMBL" id="JAIWYP010000004">
    <property type="protein sequence ID" value="KAH3838446.1"/>
    <property type="molecule type" value="Genomic_DNA"/>
</dbReference>
<comment type="caution">
    <text evidence="1">The sequence shown here is derived from an EMBL/GenBank/DDBJ whole genome shotgun (WGS) entry which is preliminary data.</text>
</comment>
<accession>A0A9D4KF16</accession>
<evidence type="ECO:0000313" key="1">
    <source>
        <dbReference type="EMBL" id="KAH3838446.1"/>
    </source>
</evidence>
<dbReference type="InterPro" id="IPR010994">
    <property type="entry name" value="RuvA_2-like"/>
</dbReference>
<dbReference type="Proteomes" id="UP000828390">
    <property type="component" value="Unassembled WGS sequence"/>
</dbReference>
<dbReference type="AlphaFoldDB" id="A0A9D4KF16"/>
<proteinExistence type="predicted"/>
<sequence length="103" mass="11970">MAFKKKPVNCQTEEELRSIPGISSRLASTIVDVRNRFGNLTAESFQTLTRQSLSENMTQLLDFTPNRQYLKYHTELCKKSWKGGLALSLLNRLKLNLPRHYKR</sequence>
<keyword evidence="2" id="KW-1185">Reference proteome</keyword>
<gene>
    <name evidence="1" type="ORF">DPMN_111855</name>
</gene>
<reference evidence="1" key="2">
    <citation type="submission" date="2020-11" db="EMBL/GenBank/DDBJ databases">
        <authorList>
            <person name="McCartney M.A."/>
            <person name="Auch B."/>
            <person name="Kono T."/>
            <person name="Mallez S."/>
            <person name="Becker A."/>
            <person name="Gohl D.M."/>
            <person name="Silverstein K.A.T."/>
            <person name="Koren S."/>
            <person name="Bechman K.B."/>
            <person name="Herman A."/>
            <person name="Abrahante J.E."/>
            <person name="Garbe J."/>
        </authorList>
    </citation>
    <scope>NUCLEOTIDE SEQUENCE</scope>
    <source>
        <strain evidence="1">Duluth1</strain>
        <tissue evidence="1">Whole animal</tissue>
    </source>
</reference>
<name>A0A9D4KF16_DREPO</name>
<evidence type="ECO:0000313" key="2">
    <source>
        <dbReference type="Proteomes" id="UP000828390"/>
    </source>
</evidence>